<keyword evidence="8" id="KW-1185">Reference proteome</keyword>
<feature type="region of interest" description="Disordered" evidence="4">
    <location>
        <begin position="240"/>
        <end position="292"/>
    </location>
</feature>
<dbReference type="Pfam" id="PF02682">
    <property type="entry name" value="CT_C_D"/>
    <property type="match status" value="1"/>
</dbReference>
<feature type="region of interest" description="Disordered" evidence="4">
    <location>
        <begin position="594"/>
        <end position="619"/>
    </location>
</feature>
<dbReference type="InterPro" id="IPR029000">
    <property type="entry name" value="Cyclophilin-like_dom_sf"/>
</dbReference>
<organism evidence="7 8">
    <name type="scientific">Nesterenkonia aurantiaca</name>
    <dbReference type="NCBI Taxonomy" id="1436010"/>
    <lineage>
        <taxon>Bacteria</taxon>
        <taxon>Bacillati</taxon>
        <taxon>Actinomycetota</taxon>
        <taxon>Actinomycetes</taxon>
        <taxon>Micrococcales</taxon>
        <taxon>Micrococcaceae</taxon>
        <taxon>Nesterenkonia</taxon>
    </lineage>
</organism>
<dbReference type="Proteomes" id="UP000294506">
    <property type="component" value="Unassembled WGS sequence"/>
</dbReference>
<evidence type="ECO:0000256" key="4">
    <source>
        <dbReference type="SAM" id="MobiDB-lite"/>
    </source>
</evidence>
<keyword evidence="1" id="KW-0547">Nucleotide-binding</keyword>
<evidence type="ECO:0000256" key="3">
    <source>
        <dbReference type="ARBA" id="ARBA00022840"/>
    </source>
</evidence>
<dbReference type="Gene3D" id="2.40.100.10">
    <property type="entry name" value="Cyclophilin-like"/>
    <property type="match status" value="2"/>
</dbReference>
<dbReference type="AlphaFoldDB" id="A0A4R7FY84"/>
<dbReference type="InterPro" id="IPR003778">
    <property type="entry name" value="CT_A_B"/>
</dbReference>
<keyword evidence="2" id="KW-0378">Hydrolase</keyword>
<feature type="compositionally biased region" description="Low complexity" evidence="4">
    <location>
        <begin position="244"/>
        <end position="276"/>
    </location>
</feature>
<dbReference type="Gene3D" id="3.30.1360.40">
    <property type="match status" value="1"/>
</dbReference>
<evidence type="ECO:0000259" key="5">
    <source>
        <dbReference type="SMART" id="SM00796"/>
    </source>
</evidence>
<dbReference type="SMART" id="SM00797">
    <property type="entry name" value="AHS2"/>
    <property type="match status" value="1"/>
</dbReference>
<dbReference type="Pfam" id="PF02626">
    <property type="entry name" value="CT_A_B"/>
    <property type="match status" value="1"/>
</dbReference>
<dbReference type="SMART" id="SM00796">
    <property type="entry name" value="AHS1"/>
    <property type="match status" value="1"/>
</dbReference>
<dbReference type="RefSeq" id="WP_133726485.1">
    <property type="nucleotide sequence ID" value="NZ_SOAN01000009.1"/>
</dbReference>
<comment type="caution">
    <text evidence="7">The sequence shown here is derived from an EMBL/GenBank/DDBJ whole genome shotgun (WGS) entry which is preliminary data.</text>
</comment>
<evidence type="ECO:0000313" key="7">
    <source>
        <dbReference type="EMBL" id="TDS83770.1"/>
    </source>
</evidence>
<dbReference type="PANTHER" id="PTHR43309:SF3">
    <property type="entry name" value="5-OXOPROLINASE SUBUNIT C"/>
    <property type="match status" value="1"/>
</dbReference>
<keyword evidence="3" id="KW-0067">ATP-binding</keyword>
<reference evidence="7 8" key="1">
    <citation type="submission" date="2019-03" db="EMBL/GenBank/DDBJ databases">
        <title>Genomic Encyclopedia of Type Strains, Phase III (KMG-III): the genomes of soil and plant-associated and newly described type strains.</title>
        <authorList>
            <person name="Whitman W."/>
        </authorList>
    </citation>
    <scope>NUCLEOTIDE SEQUENCE [LARGE SCALE GENOMIC DNA]</scope>
    <source>
        <strain evidence="7 8">DSM 27373</strain>
    </source>
</reference>
<dbReference type="SUPFAM" id="SSF50891">
    <property type="entry name" value="Cyclophilin-like"/>
    <property type="match status" value="2"/>
</dbReference>
<feature type="region of interest" description="Disordered" evidence="4">
    <location>
        <begin position="136"/>
        <end position="169"/>
    </location>
</feature>
<dbReference type="InterPro" id="IPR003833">
    <property type="entry name" value="CT_C_D"/>
</dbReference>
<evidence type="ECO:0000256" key="1">
    <source>
        <dbReference type="ARBA" id="ARBA00022741"/>
    </source>
</evidence>
<sequence>MISAIREAGPRALLLEFETLDQVLTCHQQLRRDPLPGQVEAVAAARTILLRFTARPALREARTRLPSLELGEFSTADSRHVELEVIYDGEDLRELASHLHMSVEALIDWHSSTSWTGAFGGFAPGFTYCVPVPAPGESAQRTSGDDSGEAGPGPAGPFDVPRRSSPRTTVPAGAVAMAGEFSAIYPRVSPGGWQLIGHTPATMWDLSREAHGESPALVRPGDSVRYKPVAARAVTTDFTACGAPSNSQDPQDPQDAANPQDPQDPQDPQNPQNPQDVATADTATEDSHGRGGLALTVLDSGLQTLIQDLGRSGLSDLGVSRAGVADEAAAREVNRLLGNPPQAAVLEALHGGLSLHAEATVVLAVAGAQAPLRITAPEGSSRRAPLRTPFALAAGETLSLGAPERGLRSVIGLRGGIAATPVLGSVSADTMSGLGPAPLAAGDRLHTAGVATGAVAEPGSDRSAAESPTPELPTALRFTYGPRADWFSPEEAARLAAQPWAVSQSSNRIGIRLEVPEPETPAPNSPRPLRRIKEGELPSEGVVRGSLQMPPAGTPVLFLNDHPVTGGYPVIGVVIDEDLPRAAQLAPGDQVTLVPVDPDMLTPLPQTTATPDAEKKPSS</sequence>
<evidence type="ECO:0000256" key="2">
    <source>
        <dbReference type="ARBA" id="ARBA00022801"/>
    </source>
</evidence>
<dbReference type="GO" id="GO:0005524">
    <property type="term" value="F:ATP binding"/>
    <property type="evidence" value="ECO:0007669"/>
    <property type="project" value="UniProtKB-KW"/>
</dbReference>
<protein>
    <submittedName>
        <fullName evidence="7">Biotin-dependent carboxylase-like uncharacterized protein</fullName>
    </submittedName>
</protein>
<feature type="domain" description="Carboxyltransferase" evidence="6">
    <location>
        <begin position="316"/>
        <end position="610"/>
    </location>
</feature>
<name>A0A4R7FY84_9MICC</name>
<dbReference type="GO" id="GO:0016787">
    <property type="term" value="F:hydrolase activity"/>
    <property type="evidence" value="ECO:0007669"/>
    <property type="project" value="UniProtKB-KW"/>
</dbReference>
<gene>
    <name evidence="7" type="ORF">EV640_10957</name>
</gene>
<dbReference type="EMBL" id="SOAN01000009">
    <property type="protein sequence ID" value="TDS83770.1"/>
    <property type="molecule type" value="Genomic_DNA"/>
</dbReference>
<dbReference type="PANTHER" id="PTHR43309">
    <property type="entry name" value="5-OXOPROLINASE SUBUNIT C"/>
    <property type="match status" value="1"/>
</dbReference>
<feature type="domain" description="Carboxyltransferase" evidence="5">
    <location>
        <begin position="3"/>
        <end position="218"/>
    </location>
</feature>
<evidence type="ECO:0000259" key="6">
    <source>
        <dbReference type="SMART" id="SM00797"/>
    </source>
</evidence>
<proteinExistence type="predicted"/>
<accession>A0A4R7FY84</accession>
<evidence type="ECO:0000313" key="8">
    <source>
        <dbReference type="Proteomes" id="UP000294506"/>
    </source>
</evidence>
<dbReference type="SUPFAM" id="SSF160467">
    <property type="entry name" value="PH0987 N-terminal domain-like"/>
    <property type="match status" value="1"/>
</dbReference>
<dbReference type="InterPro" id="IPR052708">
    <property type="entry name" value="PxpC"/>
</dbReference>